<evidence type="ECO:0000256" key="2">
    <source>
        <dbReference type="SAM" id="MobiDB-lite"/>
    </source>
</evidence>
<dbReference type="OrthoDB" id="1893551at2759"/>
<dbReference type="PROSITE" id="PS50097">
    <property type="entry name" value="BTB"/>
    <property type="match status" value="1"/>
</dbReference>
<dbReference type="Pfam" id="PF00651">
    <property type="entry name" value="BTB"/>
    <property type="match status" value="1"/>
</dbReference>
<keyword evidence="1" id="KW-0677">Repeat</keyword>
<reference evidence="4 5" key="2">
    <citation type="submission" date="2019-01" db="EMBL/GenBank/DDBJ databases">
        <title>The decoding of complex shrimp genome reveals the adaptation for benthos swimmer, frequently molting mechanism and breeding impact on genome.</title>
        <authorList>
            <person name="Sun Y."/>
            <person name="Gao Y."/>
            <person name="Yu Y."/>
        </authorList>
    </citation>
    <scope>NUCLEOTIDE SEQUENCE [LARGE SCALE GENOMIC DNA]</scope>
    <source>
        <tissue evidence="4">Muscle</tissue>
    </source>
</reference>
<accession>A0A3R7Q3C5</accession>
<evidence type="ECO:0000313" key="5">
    <source>
        <dbReference type="Proteomes" id="UP000283509"/>
    </source>
</evidence>
<dbReference type="AlphaFoldDB" id="A0A3R7Q3C5"/>
<dbReference type="PANTHER" id="PTHR22872:SF2">
    <property type="entry name" value="INHIBITOR OF BRUTON TYROSINE KINASE"/>
    <property type="match status" value="1"/>
</dbReference>
<feature type="domain" description="BTB" evidence="3">
    <location>
        <begin position="56"/>
        <end position="119"/>
    </location>
</feature>
<dbReference type="SUPFAM" id="SSF54695">
    <property type="entry name" value="POZ domain"/>
    <property type="match status" value="1"/>
</dbReference>
<gene>
    <name evidence="4" type="ORF">C7M84_021714</name>
</gene>
<feature type="region of interest" description="Disordered" evidence="2">
    <location>
        <begin position="256"/>
        <end position="307"/>
    </location>
</feature>
<name>A0A3R7Q3C5_PENVA</name>
<keyword evidence="4" id="KW-0808">Transferase</keyword>
<reference evidence="4 5" key="1">
    <citation type="submission" date="2018-04" db="EMBL/GenBank/DDBJ databases">
        <authorList>
            <person name="Zhang X."/>
            <person name="Yuan J."/>
            <person name="Li F."/>
            <person name="Xiang J."/>
        </authorList>
    </citation>
    <scope>NUCLEOTIDE SEQUENCE [LARGE SCALE GENOMIC DNA]</scope>
    <source>
        <tissue evidence="4">Muscle</tissue>
    </source>
</reference>
<feature type="compositionally biased region" description="Low complexity" evidence="2">
    <location>
        <begin position="391"/>
        <end position="406"/>
    </location>
</feature>
<dbReference type="InterPro" id="IPR051625">
    <property type="entry name" value="Signaling_Regulatory_Domain"/>
</dbReference>
<evidence type="ECO:0000256" key="1">
    <source>
        <dbReference type="ARBA" id="ARBA00022737"/>
    </source>
</evidence>
<feature type="compositionally biased region" description="Low complexity" evidence="2">
    <location>
        <begin position="285"/>
        <end position="302"/>
    </location>
</feature>
<dbReference type="SMART" id="SM00225">
    <property type="entry name" value="BTB"/>
    <property type="match status" value="1"/>
</dbReference>
<dbReference type="GO" id="GO:0016301">
    <property type="term" value="F:kinase activity"/>
    <property type="evidence" value="ECO:0007669"/>
    <property type="project" value="UniProtKB-KW"/>
</dbReference>
<feature type="compositionally biased region" description="Basic and acidic residues" evidence="2">
    <location>
        <begin position="408"/>
        <end position="419"/>
    </location>
</feature>
<comment type="caution">
    <text evidence="4">The sequence shown here is derived from an EMBL/GenBank/DDBJ whole genome shotgun (WGS) entry which is preliminary data.</text>
</comment>
<dbReference type="EMBL" id="QCYY01000460">
    <property type="protein sequence ID" value="ROT84974.1"/>
    <property type="molecule type" value="Genomic_DNA"/>
</dbReference>
<dbReference type="Gene3D" id="3.30.710.10">
    <property type="entry name" value="Potassium Channel Kv1.1, Chain A"/>
    <property type="match status" value="1"/>
</dbReference>
<dbReference type="InterPro" id="IPR011333">
    <property type="entry name" value="SKP1/BTB/POZ_sf"/>
</dbReference>
<dbReference type="PANTHER" id="PTHR22872">
    <property type="entry name" value="BTK-BINDING PROTEIN-RELATED"/>
    <property type="match status" value="1"/>
</dbReference>
<dbReference type="Proteomes" id="UP000283509">
    <property type="component" value="Unassembled WGS sequence"/>
</dbReference>
<dbReference type="CDD" id="cd18500">
    <property type="entry name" value="BACK_IBtk"/>
    <property type="match status" value="1"/>
</dbReference>
<dbReference type="STRING" id="6689.A0A3R7Q3C5"/>
<dbReference type="InterPro" id="IPR000210">
    <property type="entry name" value="BTB/POZ_dom"/>
</dbReference>
<protein>
    <submittedName>
        <fullName evidence="4">Inhibitor of Bruton tyrosine kinase</fullName>
    </submittedName>
</protein>
<sequence>MVLTIVKKYAIKDLEQKINTLPHFCGIFEVDDPNTRNVNASDVKIKYSRRTNQELWDVMISSRTGDNLGAHKCVLSARSEYFNCMFGANWIESTSTKALSMPLPTNILVIILDYFYEDDSTKLRLCREPEFVCNVLVVADQLLVTRLCEICEDVLVGLLTLKNAADLLEFACTYNAKQLKVSAMQFICLNLAAILENGSLLTISSGDILMDLSIYYRKFIPQMCYRMLTPYDQSPYADELERLLEKNPVVLPGSEEEWEDTYVKDRPSRSKGQGSSRKKKRSHRNSQSESRTRNSSTSSQFSVEHSPWQKVRKKKNIVDQLILAPQIVETCTNNVHSSDKIPQVQLITQKTEASTRNEGLQEKGLLIEFPSLRDSLSCSPRISDVVPNKIGKTSQKQSKKNSSSGTALEKKLPGKDPKQNKTTGSSPWGQSSPPAWGTDKDQSGIISNVKGSLKVPDPNKEASGQDSASRRDRFPSEVGVGWGEVSPLPPMPQNHLLCGRRLR</sequence>
<feature type="region of interest" description="Disordered" evidence="2">
    <location>
        <begin position="380"/>
        <end position="503"/>
    </location>
</feature>
<organism evidence="4 5">
    <name type="scientific">Penaeus vannamei</name>
    <name type="common">Whiteleg shrimp</name>
    <name type="synonym">Litopenaeus vannamei</name>
    <dbReference type="NCBI Taxonomy" id="6689"/>
    <lineage>
        <taxon>Eukaryota</taxon>
        <taxon>Metazoa</taxon>
        <taxon>Ecdysozoa</taxon>
        <taxon>Arthropoda</taxon>
        <taxon>Crustacea</taxon>
        <taxon>Multicrustacea</taxon>
        <taxon>Malacostraca</taxon>
        <taxon>Eumalacostraca</taxon>
        <taxon>Eucarida</taxon>
        <taxon>Decapoda</taxon>
        <taxon>Dendrobranchiata</taxon>
        <taxon>Penaeoidea</taxon>
        <taxon>Penaeidae</taxon>
        <taxon>Penaeus</taxon>
    </lineage>
</organism>
<keyword evidence="5" id="KW-1185">Reference proteome</keyword>
<evidence type="ECO:0000313" key="4">
    <source>
        <dbReference type="EMBL" id="ROT84974.1"/>
    </source>
</evidence>
<proteinExistence type="predicted"/>
<keyword evidence="4" id="KW-0418">Kinase</keyword>
<evidence type="ECO:0000259" key="3">
    <source>
        <dbReference type="PROSITE" id="PS50097"/>
    </source>
</evidence>
<feature type="compositionally biased region" description="Polar residues" evidence="2">
    <location>
        <begin position="420"/>
        <end position="433"/>
    </location>
</feature>